<reference evidence="2 3" key="1">
    <citation type="submission" date="2018-06" db="EMBL/GenBank/DDBJ databases">
        <authorList>
            <consortium name="Pathogen Informatics"/>
            <person name="Doyle S."/>
        </authorList>
    </citation>
    <scope>NUCLEOTIDE SEQUENCE [LARGE SCALE GENOMIC DNA]</scope>
    <source>
        <strain evidence="2 3">NCTC10899</strain>
    </source>
</reference>
<dbReference type="InterPro" id="IPR052919">
    <property type="entry name" value="TA_system_RNase"/>
</dbReference>
<dbReference type="OrthoDB" id="9798990at2"/>
<proteinExistence type="predicted"/>
<dbReference type="InterPro" id="IPR029060">
    <property type="entry name" value="PIN-like_dom_sf"/>
</dbReference>
<gene>
    <name evidence="2" type="ORF">NCTC10899_05140</name>
</gene>
<protein>
    <recommendedName>
        <fullName evidence="1">PIN domain-containing protein</fullName>
    </recommendedName>
</protein>
<dbReference type="CDD" id="cd09872">
    <property type="entry name" value="PIN_Sll0205-like"/>
    <property type="match status" value="1"/>
</dbReference>
<name>A0A379PP92_ECTME</name>
<feature type="domain" description="PIN" evidence="1">
    <location>
        <begin position="3"/>
        <end position="116"/>
    </location>
</feature>
<evidence type="ECO:0000313" key="2">
    <source>
        <dbReference type="EMBL" id="SUE95899.1"/>
    </source>
</evidence>
<evidence type="ECO:0000313" key="3">
    <source>
        <dbReference type="Proteomes" id="UP000254260"/>
    </source>
</evidence>
<dbReference type="SUPFAM" id="SSF88723">
    <property type="entry name" value="PIN domain-like"/>
    <property type="match status" value="1"/>
</dbReference>
<dbReference type="RefSeq" id="WP_115292756.1">
    <property type="nucleotide sequence ID" value="NZ_UGUU01000002.1"/>
</dbReference>
<evidence type="ECO:0000259" key="1">
    <source>
        <dbReference type="Pfam" id="PF01850"/>
    </source>
</evidence>
<dbReference type="Pfam" id="PF01850">
    <property type="entry name" value="PIN"/>
    <property type="match status" value="1"/>
</dbReference>
<dbReference type="InterPro" id="IPR002716">
    <property type="entry name" value="PIN_dom"/>
</dbReference>
<dbReference type="PANTHER" id="PTHR36173:SF2">
    <property type="entry name" value="RIBONUCLEASE VAPC16"/>
    <property type="match status" value="1"/>
</dbReference>
<accession>A0A379PP92</accession>
<sequence length="130" mass="14273">MRYLLDTHLLLWACTNPGALPKGVPEILEGAGELHFSAMSIWEIGIKRSLNKPDFMYDPGVVRSALLEAGYIELPMASEHAIAASSLPAVHNDPFDRALIGQAKVEGMQLLTHDSMIVGYSTYAAIRYFP</sequence>
<dbReference type="InterPro" id="IPR041705">
    <property type="entry name" value="PIN_Sll0205"/>
</dbReference>
<dbReference type="EMBL" id="UGUU01000002">
    <property type="protein sequence ID" value="SUE95899.1"/>
    <property type="molecule type" value="Genomic_DNA"/>
</dbReference>
<dbReference type="PANTHER" id="PTHR36173">
    <property type="entry name" value="RIBONUCLEASE VAPC16-RELATED"/>
    <property type="match status" value="1"/>
</dbReference>
<dbReference type="Proteomes" id="UP000254260">
    <property type="component" value="Unassembled WGS sequence"/>
</dbReference>
<organism evidence="2 3">
    <name type="scientific">Ectopseudomonas mendocina</name>
    <name type="common">Pseudomonas mendocina</name>
    <dbReference type="NCBI Taxonomy" id="300"/>
    <lineage>
        <taxon>Bacteria</taxon>
        <taxon>Pseudomonadati</taxon>
        <taxon>Pseudomonadota</taxon>
        <taxon>Gammaproteobacteria</taxon>
        <taxon>Pseudomonadales</taxon>
        <taxon>Pseudomonadaceae</taxon>
        <taxon>Ectopseudomonas</taxon>
    </lineage>
</organism>
<dbReference type="AlphaFoldDB" id="A0A379PP92"/>